<keyword evidence="2" id="KW-1185">Reference proteome</keyword>
<evidence type="ECO:0000313" key="3">
    <source>
        <dbReference type="WBParaSite" id="TCNE_0001148501-mRNA-1"/>
    </source>
</evidence>
<sequence>MKPLLNNIRSRKNGMKLINAIEWQPAAQSYEAFIFKGKLKSSREIRIWTPDLHCPACNFQPSDNAANFKNVEEDKMIEHMIGCHALREHVDDDLIEQDKDDYRLFELIPTTIYDQFMEMASTRVMFCRRAIDRHNYVMAPIDSRVGKALLAGMKPRIDKGKTGGKANFSRSYAHKVKVVAKMVSTDKIVTLYLCEKPMRKQNRATRRAAFAELAERLCCDFAISLTRIDDSSNSEDLNYLAGALGYKVDPIEIVVDNTDSYDKELGASNVE</sequence>
<organism evidence="2 3">
    <name type="scientific">Toxocara canis</name>
    <name type="common">Canine roundworm</name>
    <dbReference type="NCBI Taxonomy" id="6265"/>
    <lineage>
        <taxon>Eukaryota</taxon>
        <taxon>Metazoa</taxon>
        <taxon>Ecdysozoa</taxon>
        <taxon>Nematoda</taxon>
        <taxon>Chromadorea</taxon>
        <taxon>Rhabditida</taxon>
        <taxon>Spirurina</taxon>
        <taxon>Ascaridomorpha</taxon>
        <taxon>Ascaridoidea</taxon>
        <taxon>Toxocaridae</taxon>
        <taxon>Toxocara</taxon>
    </lineage>
</organism>
<name>A0A183USL5_TOXCA</name>
<dbReference type="AlphaFoldDB" id="A0A183USL5"/>
<evidence type="ECO:0000313" key="1">
    <source>
        <dbReference type="EMBL" id="VDM42806.1"/>
    </source>
</evidence>
<evidence type="ECO:0000313" key="2">
    <source>
        <dbReference type="Proteomes" id="UP000050794"/>
    </source>
</evidence>
<reference evidence="3" key="1">
    <citation type="submission" date="2016-06" db="UniProtKB">
        <authorList>
            <consortium name="WormBaseParasite"/>
        </authorList>
    </citation>
    <scope>IDENTIFICATION</scope>
</reference>
<dbReference type="EMBL" id="UYWY01020877">
    <property type="protein sequence ID" value="VDM42806.1"/>
    <property type="molecule type" value="Genomic_DNA"/>
</dbReference>
<gene>
    <name evidence="1" type="ORF">TCNE_LOCUS11485</name>
</gene>
<dbReference type="Proteomes" id="UP000050794">
    <property type="component" value="Unassembled WGS sequence"/>
</dbReference>
<proteinExistence type="predicted"/>
<reference evidence="1 2" key="2">
    <citation type="submission" date="2018-11" db="EMBL/GenBank/DDBJ databases">
        <authorList>
            <consortium name="Pathogen Informatics"/>
        </authorList>
    </citation>
    <scope>NUCLEOTIDE SEQUENCE [LARGE SCALE GENOMIC DNA]</scope>
</reference>
<dbReference type="WBParaSite" id="TCNE_0001148501-mRNA-1">
    <property type="protein sequence ID" value="TCNE_0001148501-mRNA-1"/>
    <property type="gene ID" value="TCNE_0001148501"/>
</dbReference>
<protein>
    <submittedName>
        <fullName evidence="3">Replication protein</fullName>
    </submittedName>
</protein>
<accession>A0A183USL5</accession>